<organism evidence="1 2">
    <name type="scientific">Ensete ventricosum</name>
    <name type="common">Abyssinian banana</name>
    <name type="synonym">Musa ensete</name>
    <dbReference type="NCBI Taxonomy" id="4639"/>
    <lineage>
        <taxon>Eukaryota</taxon>
        <taxon>Viridiplantae</taxon>
        <taxon>Streptophyta</taxon>
        <taxon>Embryophyta</taxon>
        <taxon>Tracheophyta</taxon>
        <taxon>Spermatophyta</taxon>
        <taxon>Magnoliopsida</taxon>
        <taxon>Liliopsida</taxon>
        <taxon>Zingiberales</taxon>
        <taxon>Musaceae</taxon>
        <taxon>Ensete</taxon>
    </lineage>
</organism>
<dbReference type="Proteomes" id="UP001222027">
    <property type="component" value="Unassembled WGS sequence"/>
</dbReference>
<evidence type="ECO:0000313" key="1">
    <source>
        <dbReference type="EMBL" id="KAJ8471631.1"/>
    </source>
</evidence>
<accession>A0AAV8P809</accession>
<keyword evidence="2" id="KW-1185">Reference proteome</keyword>
<gene>
    <name evidence="1" type="ORF">OPV22_025974</name>
</gene>
<comment type="caution">
    <text evidence="1">The sequence shown here is derived from an EMBL/GenBank/DDBJ whole genome shotgun (WGS) entry which is preliminary data.</text>
</comment>
<reference evidence="1 2" key="1">
    <citation type="submission" date="2022-12" db="EMBL/GenBank/DDBJ databases">
        <title>Chromosome-scale assembly of the Ensete ventricosum genome.</title>
        <authorList>
            <person name="Dussert Y."/>
            <person name="Stocks J."/>
            <person name="Wendawek A."/>
            <person name="Woldeyes F."/>
            <person name="Nichols R.A."/>
            <person name="Borrell J.S."/>
        </authorList>
    </citation>
    <scope>NUCLEOTIDE SEQUENCE [LARGE SCALE GENOMIC DNA]</scope>
    <source>
        <strain evidence="2">cv. Maze</strain>
        <tissue evidence="1">Seeds</tissue>
    </source>
</reference>
<name>A0AAV8P809_ENSVE</name>
<dbReference type="EMBL" id="JAQQAF010000007">
    <property type="protein sequence ID" value="KAJ8471631.1"/>
    <property type="molecule type" value="Genomic_DNA"/>
</dbReference>
<dbReference type="AlphaFoldDB" id="A0AAV8P809"/>
<protein>
    <submittedName>
        <fullName evidence="1">Uncharacterized protein</fullName>
    </submittedName>
</protein>
<proteinExistence type="predicted"/>
<evidence type="ECO:0000313" key="2">
    <source>
        <dbReference type="Proteomes" id="UP001222027"/>
    </source>
</evidence>
<sequence>MSGEAHRPSYRCPLADLTLTVASSFVRIEAVIEFMPSSRMVTNFEEGRGRFLERKEATPEKRILPFYCLCIIMRNKLVLGKVGFNCPIFLTLIHHSFSWASMIISKAFTLLPTSLPPKSNPICSLPALGIVMSLSDGLANVSLKYNSMGFYQMDEIAVTPTIVVA</sequence>